<dbReference type="Pfam" id="PF03454">
    <property type="entry name" value="MoeA_C"/>
    <property type="match status" value="1"/>
</dbReference>
<dbReference type="SUPFAM" id="SSF63882">
    <property type="entry name" value="MoeA N-terminal region -like"/>
    <property type="match status" value="1"/>
</dbReference>
<dbReference type="GO" id="GO:0046872">
    <property type="term" value="F:metal ion binding"/>
    <property type="evidence" value="ECO:0007669"/>
    <property type="project" value="UniProtKB-UniRule"/>
</dbReference>
<comment type="function">
    <text evidence="2">May be involved in the biosynthesis of molybdopterin.</text>
</comment>
<dbReference type="Gene3D" id="3.40.980.10">
    <property type="entry name" value="MoaB/Mog-like domain"/>
    <property type="match status" value="1"/>
</dbReference>
<feature type="domain" description="MoaB/Mog" evidence="11">
    <location>
        <begin position="184"/>
        <end position="323"/>
    </location>
</feature>
<evidence type="ECO:0000256" key="3">
    <source>
        <dbReference type="ARBA" id="ARBA00005046"/>
    </source>
</evidence>
<proteinExistence type="inferred from homology"/>
<dbReference type="UniPathway" id="UPA00344"/>
<comment type="catalytic activity">
    <reaction evidence="9">
        <text>adenylyl-molybdopterin + molybdate = Mo-molybdopterin + AMP + H(+)</text>
        <dbReference type="Rhea" id="RHEA:35047"/>
        <dbReference type="ChEBI" id="CHEBI:15378"/>
        <dbReference type="ChEBI" id="CHEBI:36264"/>
        <dbReference type="ChEBI" id="CHEBI:62727"/>
        <dbReference type="ChEBI" id="CHEBI:71302"/>
        <dbReference type="ChEBI" id="CHEBI:456215"/>
        <dbReference type="EC" id="2.10.1.1"/>
    </reaction>
</comment>
<keyword evidence="10" id="KW-0479">Metal-binding</keyword>
<evidence type="ECO:0000259" key="11">
    <source>
        <dbReference type="SMART" id="SM00852"/>
    </source>
</evidence>
<dbReference type="InterPro" id="IPR036688">
    <property type="entry name" value="MoeA_C_domain_IV_sf"/>
</dbReference>
<dbReference type="PANTHER" id="PTHR10192">
    <property type="entry name" value="MOLYBDOPTERIN BIOSYNTHESIS PROTEIN"/>
    <property type="match status" value="1"/>
</dbReference>
<dbReference type="InterPro" id="IPR008284">
    <property type="entry name" value="MoCF_biosynth_CS"/>
</dbReference>
<dbReference type="Pfam" id="PF00994">
    <property type="entry name" value="MoCF_biosynth"/>
    <property type="match status" value="1"/>
</dbReference>
<evidence type="ECO:0000256" key="4">
    <source>
        <dbReference type="ARBA" id="ARBA00010763"/>
    </source>
</evidence>
<keyword evidence="10" id="KW-0460">Magnesium</keyword>
<dbReference type="AlphaFoldDB" id="A0A1I5ST19"/>
<dbReference type="InterPro" id="IPR005111">
    <property type="entry name" value="MoeA_C_domain_IV"/>
</dbReference>
<dbReference type="Pfam" id="PF03453">
    <property type="entry name" value="MoeA_N"/>
    <property type="match status" value="1"/>
</dbReference>
<dbReference type="InterPro" id="IPR036135">
    <property type="entry name" value="MoeA_linker/N_sf"/>
</dbReference>
<organism evidence="12 13">
    <name type="scientific">Caldicoprobacter faecalis</name>
    <dbReference type="NCBI Taxonomy" id="937334"/>
    <lineage>
        <taxon>Bacteria</taxon>
        <taxon>Bacillati</taxon>
        <taxon>Bacillota</taxon>
        <taxon>Clostridia</taxon>
        <taxon>Caldicoprobacterales</taxon>
        <taxon>Caldicoprobacteraceae</taxon>
        <taxon>Caldicoprobacter</taxon>
    </lineage>
</organism>
<dbReference type="PANTHER" id="PTHR10192:SF5">
    <property type="entry name" value="GEPHYRIN"/>
    <property type="match status" value="1"/>
</dbReference>
<dbReference type="GO" id="GO:0005829">
    <property type="term" value="C:cytosol"/>
    <property type="evidence" value="ECO:0007669"/>
    <property type="project" value="TreeGrafter"/>
</dbReference>
<dbReference type="FunFam" id="2.170.190.11:FF:000001">
    <property type="entry name" value="Molybdopterin molybdenumtransferase"/>
    <property type="match status" value="1"/>
</dbReference>
<dbReference type="GO" id="GO:0006777">
    <property type="term" value="P:Mo-molybdopterin cofactor biosynthetic process"/>
    <property type="evidence" value="ECO:0007669"/>
    <property type="project" value="UniProtKB-UniRule"/>
</dbReference>
<evidence type="ECO:0000256" key="8">
    <source>
        <dbReference type="ARBA" id="ARBA00023150"/>
    </source>
</evidence>
<evidence type="ECO:0000256" key="9">
    <source>
        <dbReference type="ARBA" id="ARBA00047317"/>
    </source>
</evidence>
<dbReference type="RefSeq" id="WP_025748678.1">
    <property type="nucleotide sequence ID" value="NZ_FOXR01000003.1"/>
</dbReference>
<comment type="similarity">
    <text evidence="4 10">Belongs to the MoeA family.</text>
</comment>
<dbReference type="Gene3D" id="3.90.105.10">
    <property type="entry name" value="Molybdopterin biosynthesis moea protein, domain 2"/>
    <property type="match status" value="1"/>
</dbReference>
<name>A0A1I5ST19_9FIRM</name>
<evidence type="ECO:0000313" key="12">
    <source>
        <dbReference type="EMBL" id="SFP73838.1"/>
    </source>
</evidence>
<dbReference type="InterPro" id="IPR001453">
    <property type="entry name" value="MoaB/Mog_dom"/>
</dbReference>
<dbReference type="Proteomes" id="UP000198577">
    <property type="component" value="Unassembled WGS sequence"/>
</dbReference>
<dbReference type="STRING" id="937334.SAMN05444406_10341"/>
<dbReference type="InterPro" id="IPR038987">
    <property type="entry name" value="MoeA-like"/>
</dbReference>
<dbReference type="InterPro" id="IPR036425">
    <property type="entry name" value="MoaB/Mog-like_dom_sf"/>
</dbReference>
<keyword evidence="10" id="KW-0808">Transferase</keyword>
<dbReference type="NCBIfam" id="TIGR00177">
    <property type="entry name" value="molyb_syn"/>
    <property type="match status" value="1"/>
</dbReference>
<evidence type="ECO:0000256" key="5">
    <source>
        <dbReference type="ARBA" id="ARBA00013269"/>
    </source>
</evidence>
<dbReference type="SUPFAM" id="SSF63867">
    <property type="entry name" value="MoeA C-terminal domain-like"/>
    <property type="match status" value="1"/>
</dbReference>
<dbReference type="InterPro" id="IPR005110">
    <property type="entry name" value="MoeA_linker/N"/>
</dbReference>
<comment type="cofactor">
    <cofactor evidence="10">
        <name>Mg(2+)</name>
        <dbReference type="ChEBI" id="CHEBI:18420"/>
    </cofactor>
</comment>
<gene>
    <name evidence="12" type="ORF">SAMN05444406_10341</name>
</gene>
<keyword evidence="7 10" id="KW-0500">Molybdenum</keyword>
<protein>
    <recommendedName>
        <fullName evidence="6 10">Molybdopterin molybdenumtransferase</fullName>
        <ecNumber evidence="5 10">2.10.1.1</ecNumber>
    </recommendedName>
</protein>
<keyword evidence="13" id="KW-1185">Reference proteome</keyword>
<reference evidence="12 13" key="1">
    <citation type="submission" date="2016-10" db="EMBL/GenBank/DDBJ databases">
        <authorList>
            <person name="de Groot N.N."/>
        </authorList>
    </citation>
    <scope>NUCLEOTIDE SEQUENCE [LARGE SCALE GENOMIC DNA]</scope>
    <source>
        <strain evidence="12 13">DSM 20678</strain>
    </source>
</reference>
<evidence type="ECO:0000256" key="10">
    <source>
        <dbReference type="RuleBase" id="RU365090"/>
    </source>
</evidence>
<dbReference type="SUPFAM" id="SSF53218">
    <property type="entry name" value="Molybdenum cofactor biosynthesis proteins"/>
    <property type="match status" value="1"/>
</dbReference>
<dbReference type="EMBL" id="FOXR01000003">
    <property type="protein sequence ID" value="SFP73838.1"/>
    <property type="molecule type" value="Genomic_DNA"/>
</dbReference>
<dbReference type="Gene3D" id="2.40.340.10">
    <property type="entry name" value="MoeA, C-terminal, domain IV"/>
    <property type="match status" value="1"/>
</dbReference>
<dbReference type="NCBIfam" id="NF045515">
    <property type="entry name" value="Glp_gephyrin"/>
    <property type="match status" value="1"/>
</dbReference>
<dbReference type="PROSITE" id="PS01079">
    <property type="entry name" value="MOCF_BIOSYNTHESIS_2"/>
    <property type="match status" value="1"/>
</dbReference>
<dbReference type="GO" id="GO:0061599">
    <property type="term" value="F:molybdopterin molybdotransferase activity"/>
    <property type="evidence" value="ECO:0007669"/>
    <property type="project" value="UniProtKB-UniRule"/>
</dbReference>
<dbReference type="CDD" id="cd00887">
    <property type="entry name" value="MoeA"/>
    <property type="match status" value="1"/>
</dbReference>
<evidence type="ECO:0000256" key="7">
    <source>
        <dbReference type="ARBA" id="ARBA00022505"/>
    </source>
</evidence>
<evidence type="ECO:0000256" key="6">
    <source>
        <dbReference type="ARBA" id="ARBA00021108"/>
    </source>
</evidence>
<dbReference type="SMART" id="SM00852">
    <property type="entry name" value="MoCF_biosynth"/>
    <property type="match status" value="1"/>
</dbReference>
<evidence type="ECO:0000256" key="1">
    <source>
        <dbReference type="ARBA" id="ARBA00002901"/>
    </source>
</evidence>
<comment type="pathway">
    <text evidence="3 10">Cofactor biosynthesis; molybdopterin biosynthesis.</text>
</comment>
<evidence type="ECO:0000256" key="2">
    <source>
        <dbReference type="ARBA" id="ARBA00003487"/>
    </source>
</evidence>
<comment type="function">
    <text evidence="1 10">Catalyzes the insertion of molybdate into adenylated molybdopterin with the concomitant release of AMP.</text>
</comment>
<accession>A0A1I5ST19</accession>
<keyword evidence="8 10" id="KW-0501">Molybdenum cofactor biosynthesis</keyword>
<dbReference type="Gene3D" id="2.170.190.11">
    <property type="entry name" value="Molybdopterin biosynthesis moea protein, domain 3"/>
    <property type="match status" value="1"/>
</dbReference>
<sequence>MKVFKTDSEVFDILHKEFSDFVLGTETVPLYEASDRICARDIEANIDVPHFDKSTVDGYAVRCQKTFSANDENPAVFDLIGEVKTGEIPDFKIQEGQAAKIFTGGAVPEGADAVVMLENTVEQEGRVFVFKPARPNENILKKGEDVGKGCTVVKKYQRLRAPQIGVLAAVGQKEVEVFSRLKVGIISTGDEIIMQDQPLEGAKIYDVNSYTLYSALKQEYAVPKLYGIVKDDYEALVGILSRAVSENDVVLISGGSSVGTYDNTLKAIQSLDEAIILVDGISIKPGKPTIIAKAGNKAVFGLPGHPVSCLFIFKFFVKKLFDILLHQQDTAGGKVLARLKSGFAASSGRTEFVFVKLIYSDEILAEPLYGKSGSINLLNNASGYVKIEATRTGLKPGDLVEVVLL</sequence>
<evidence type="ECO:0000313" key="13">
    <source>
        <dbReference type="Proteomes" id="UP000198577"/>
    </source>
</evidence>
<dbReference type="OrthoDB" id="9804758at2"/>
<dbReference type="EC" id="2.10.1.1" evidence="5 10"/>